<evidence type="ECO:0000313" key="2">
    <source>
        <dbReference type="EMBL" id="BAQ18264.1"/>
    </source>
</evidence>
<dbReference type="SUPFAM" id="SSF56300">
    <property type="entry name" value="Metallo-dependent phosphatases"/>
    <property type="match status" value="1"/>
</dbReference>
<keyword evidence="3" id="KW-1185">Reference proteome</keyword>
<gene>
    <name evidence="2" type="ORF">GL4_2831</name>
</gene>
<dbReference type="KEGG" id="mcg:GL4_2831"/>
<dbReference type="EMBL" id="AP014648">
    <property type="protein sequence ID" value="BAQ18264.1"/>
    <property type="molecule type" value="Genomic_DNA"/>
</dbReference>
<organism evidence="2 3">
    <name type="scientific">Methyloceanibacter caenitepidi</name>
    <dbReference type="NCBI Taxonomy" id="1384459"/>
    <lineage>
        <taxon>Bacteria</taxon>
        <taxon>Pseudomonadati</taxon>
        <taxon>Pseudomonadota</taxon>
        <taxon>Alphaproteobacteria</taxon>
        <taxon>Hyphomicrobiales</taxon>
        <taxon>Hyphomicrobiaceae</taxon>
        <taxon>Methyloceanibacter</taxon>
    </lineage>
</organism>
<dbReference type="PANTHER" id="PTHR42850">
    <property type="entry name" value="METALLOPHOSPHOESTERASE"/>
    <property type="match status" value="1"/>
</dbReference>
<sequence>MSATIPEGQVVYAIGDIHGRSDLLTQLLASIANDAAAAGRAAKTLVFLGDYVDRGPDSRGVIERLTTALPLGFATHFLKGNHEQFLLDFLDDPLWLDGWLRNGGEQTLRSYGVDVDGLQDRRTPATAWREAFLEALPEAHLQFLGGLALKCVVGDYVFVHAGLRPGVPLNQQVAEDLLWIRHEFLDCQEPFEKIVVHGHTPERVPVVRPNRIGIDTGAVFSDCLTALRLENGTRTFLHTAP</sequence>
<reference evidence="2 3" key="1">
    <citation type="submission" date="2014-09" db="EMBL/GenBank/DDBJ databases">
        <title>Genome sequencing of Methyloceanibacter caenitepidi Gela4.</title>
        <authorList>
            <person name="Takeuchi M."/>
            <person name="Susumu S."/>
            <person name="Kamagata Y."/>
            <person name="Oshima K."/>
            <person name="Hattori M."/>
            <person name="Iwasaki W."/>
        </authorList>
    </citation>
    <scope>NUCLEOTIDE SEQUENCE [LARGE SCALE GENOMIC DNA]</scope>
    <source>
        <strain evidence="2 3">Gela4</strain>
    </source>
</reference>
<evidence type="ECO:0000259" key="1">
    <source>
        <dbReference type="Pfam" id="PF00149"/>
    </source>
</evidence>
<feature type="domain" description="Calcineurin-like phosphoesterase" evidence="1">
    <location>
        <begin position="11"/>
        <end position="203"/>
    </location>
</feature>
<dbReference type="PANTHER" id="PTHR42850:SF4">
    <property type="entry name" value="ZINC-DEPENDENT ENDOPOLYPHOSPHATASE"/>
    <property type="match status" value="1"/>
</dbReference>
<dbReference type="InterPro" id="IPR004843">
    <property type="entry name" value="Calcineurin-like_PHP"/>
</dbReference>
<dbReference type="AlphaFoldDB" id="A0A0A8K8E9"/>
<evidence type="ECO:0000313" key="3">
    <source>
        <dbReference type="Proteomes" id="UP000031643"/>
    </source>
</evidence>
<dbReference type="GO" id="GO:0005737">
    <property type="term" value="C:cytoplasm"/>
    <property type="evidence" value="ECO:0007669"/>
    <property type="project" value="TreeGrafter"/>
</dbReference>
<dbReference type="RefSeq" id="WP_197539043.1">
    <property type="nucleotide sequence ID" value="NZ_AP014648.1"/>
</dbReference>
<name>A0A0A8K8E9_9HYPH</name>
<proteinExistence type="predicted"/>
<protein>
    <submittedName>
        <fullName evidence="2">Serine/threonine protein phosphatase</fullName>
    </submittedName>
</protein>
<dbReference type="InterPro" id="IPR029052">
    <property type="entry name" value="Metallo-depent_PP-like"/>
</dbReference>
<dbReference type="GO" id="GO:0016791">
    <property type="term" value="F:phosphatase activity"/>
    <property type="evidence" value="ECO:0007669"/>
    <property type="project" value="TreeGrafter"/>
</dbReference>
<dbReference type="CDD" id="cd00144">
    <property type="entry name" value="MPP_PPP_family"/>
    <property type="match status" value="1"/>
</dbReference>
<dbReference type="Pfam" id="PF00149">
    <property type="entry name" value="Metallophos"/>
    <property type="match status" value="1"/>
</dbReference>
<dbReference type="Gene3D" id="3.60.21.10">
    <property type="match status" value="1"/>
</dbReference>
<dbReference type="Proteomes" id="UP000031643">
    <property type="component" value="Chromosome"/>
</dbReference>
<dbReference type="InterPro" id="IPR050126">
    <property type="entry name" value="Ap4A_hydrolase"/>
</dbReference>
<accession>A0A0A8K8E9</accession>
<dbReference type="GO" id="GO:0008803">
    <property type="term" value="F:bis(5'-nucleosyl)-tetraphosphatase (symmetrical) activity"/>
    <property type="evidence" value="ECO:0007669"/>
    <property type="project" value="TreeGrafter"/>
</dbReference>
<dbReference type="HOGENOM" id="CLU_023125_4_1_5"/>
<dbReference type="GO" id="GO:0110154">
    <property type="term" value="P:RNA decapping"/>
    <property type="evidence" value="ECO:0007669"/>
    <property type="project" value="TreeGrafter"/>
</dbReference>
<dbReference type="STRING" id="1384459.GL4_2831"/>